<dbReference type="GO" id="GO:0004332">
    <property type="term" value="F:fructose-bisphosphate aldolase activity"/>
    <property type="evidence" value="ECO:0007669"/>
    <property type="project" value="UniProtKB-EC"/>
</dbReference>
<organism evidence="2 3">
    <name type="scientific">Maliponia aquimaris</name>
    <dbReference type="NCBI Taxonomy" id="1673631"/>
    <lineage>
        <taxon>Bacteria</taxon>
        <taxon>Pseudomonadati</taxon>
        <taxon>Pseudomonadota</taxon>
        <taxon>Alphaproteobacteria</taxon>
        <taxon>Rhodobacterales</taxon>
        <taxon>Paracoccaceae</taxon>
        <taxon>Maliponia</taxon>
    </lineage>
</organism>
<dbReference type="Proteomes" id="UP000207598">
    <property type="component" value="Unassembled WGS sequence"/>
</dbReference>
<dbReference type="EC" id="4.1.2.13" evidence="2"/>
<name>A0A238K4V2_9RHOB</name>
<evidence type="ECO:0000313" key="3">
    <source>
        <dbReference type="Proteomes" id="UP000207598"/>
    </source>
</evidence>
<proteinExistence type="predicted"/>
<reference evidence="2 3" key="1">
    <citation type="submission" date="2017-05" db="EMBL/GenBank/DDBJ databases">
        <authorList>
            <person name="Song R."/>
            <person name="Chenine A.L."/>
            <person name="Ruprecht R.M."/>
        </authorList>
    </citation>
    <scope>NUCLEOTIDE SEQUENCE [LARGE SCALE GENOMIC DNA]</scope>
    <source>
        <strain evidence="2 3">CECT 8898</strain>
    </source>
</reference>
<protein>
    <submittedName>
        <fullName evidence="2">Fructose-bisphosphate aldolase</fullName>
        <ecNumber evidence="2">4.1.2.13</ecNumber>
    </submittedName>
</protein>
<dbReference type="EMBL" id="FXYF01000003">
    <property type="protein sequence ID" value="SMX37941.1"/>
    <property type="molecule type" value="Genomic_DNA"/>
</dbReference>
<accession>A0A238K4V2</accession>
<dbReference type="AlphaFoldDB" id="A0A238K4V2"/>
<evidence type="ECO:0000256" key="1">
    <source>
        <dbReference type="SAM" id="MobiDB-lite"/>
    </source>
</evidence>
<sequence length="157" mass="16322">MAQDPGCHAPHHGNSFAACKTAIDLGFSSVVVNGSLGADGKTPASCGGKFSRTPAGDIPAMETLMEFHRRLPATHPVMHGASAVPPNSRSMPCARAGASRRSDTMSRTASPVSLARAASIGRDRILGIAPVSPYGRVPVILCARNEVGVIEKRHADQ</sequence>
<evidence type="ECO:0000313" key="2">
    <source>
        <dbReference type="EMBL" id="SMX37941.1"/>
    </source>
</evidence>
<keyword evidence="2" id="KW-0456">Lyase</keyword>
<keyword evidence="3" id="KW-1185">Reference proteome</keyword>
<gene>
    <name evidence="2" type="primary">fda_2</name>
    <name evidence="2" type="ORF">MAA8898_01314</name>
</gene>
<dbReference type="RefSeq" id="WP_094020179.1">
    <property type="nucleotide sequence ID" value="NZ_FXYF01000003.1"/>
</dbReference>
<feature type="region of interest" description="Disordered" evidence="1">
    <location>
        <begin position="81"/>
        <end position="110"/>
    </location>
</feature>